<dbReference type="Pfam" id="PF05730">
    <property type="entry name" value="CFEM"/>
    <property type="match status" value="2"/>
</dbReference>
<keyword evidence="8 14" id="KW-0732">Signal</keyword>
<name>A0A0C3Q4Y2_9AGAM</name>
<evidence type="ECO:0000256" key="6">
    <source>
        <dbReference type="ARBA" id="ARBA00022617"/>
    </source>
</evidence>
<dbReference type="PANTHER" id="PTHR37928">
    <property type="entry name" value="CFEM DOMAIN PROTEIN (AFU_ORTHOLOGUE AFUA_6G14090)"/>
    <property type="match status" value="1"/>
</dbReference>
<evidence type="ECO:0000256" key="12">
    <source>
        <dbReference type="ARBA" id="ARBA00023180"/>
    </source>
</evidence>
<dbReference type="AlphaFoldDB" id="A0A0C3Q4Y2"/>
<comment type="subcellular location">
    <subcellularLocation>
        <location evidence="1">Cell membrane</location>
        <topology evidence="1">Lipid-anchor</topology>
        <topology evidence="1">GPI-anchor</topology>
    </subcellularLocation>
    <subcellularLocation>
        <location evidence="2">Secreted</location>
    </subcellularLocation>
</comment>
<evidence type="ECO:0000313" key="16">
    <source>
        <dbReference type="EMBL" id="KIO24125.1"/>
    </source>
</evidence>
<feature type="domain" description="CFEM" evidence="15">
    <location>
        <begin position="1"/>
        <end position="111"/>
    </location>
</feature>
<organism evidence="16 17">
    <name type="scientific">Tulasnella calospora MUT 4182</name>
    <dbReference type="NCBI Taxonomy" id="1051891"/>
    <lineage>
        <taxon>Eukaryota</taxon>
        <taxon>Fungi</taxon>
        <taxon>Dikarya</taxon>
        <taxon>Basidiomycota</taxon>
        <taxon>Agaricomycotina</taxon>
        <taxon>Agaricomycetes</taxon>
        <taxon>Cantharellales</taxon>
        <taxon>Tulasnellaceae</taxon>
        <taxon>Tulasnella</taxon>
    </lineage>
</organism>
<dbReference type="OrthoDB" id="3065412at2759"/>
<evidence type="ECO:0000256" key="13">
    <source>
        <dbReference type="ARBA" id="ARBA00023288"/>
    </source>
</evidence>
<dbReference type="HOGENOM" id="CLU_1518957_0_0_1"/>
<feature type="chain" id="PRO_5002168349" description="CFEM domain-containing protein" evidence="14">
    <location>
        <begin position="17"/>
        <end position="168"/>
    </location>
</feature>
<dbReference type="PROSITE" id="PS52012">
    <property type="entry name" value="CFEM"/>
    <property type="match status" value="1"/>
</dbReference>
<dbReference type="GO" id="GO:0005886">
    <property type="term" value="C:plasma membrane"/>
    <property type="evidence" value="ECO:0007669"/>
    <property type="project" value="UniProtKB-SubCell"/>
</dbReference>
<evidence type="ECO:0000256" key="9">
    <source>
        <dbReference type="ARBA" id="ARBA00023004"/>
    </source>
</evidence>
<keyword evidence="7" id="KW-0479">Metal-binding</keyword>
<evidence type="ECO:0000259" key="15">
    <source>
        <dbReference type="PROSITE" id="PS52012"/>
    </source>
</evidence>
<evidence type="ECO:0000256" key="8">
    <source>
        <dbReference type="ARBA" id="ARBA00022729"/>
    </source>
</evidence>
<accession>A0A0C3Q4Y2</accession>
<dbReference type="EMBL" id="KN823068">
    <property type="protein sequence ID" value="KIO24125.1"/>
    <property type="molecule type" value="Genomic_DNA"/>
</dbReference>
<keyword evidence="9" id="KW-0408">Iron</keyword>
<keyword evidence="11" id="KW-1015">Disulfide bond</keyword>
<keyword evidence="10" id="KW-0472">Membrane</keyword>
<dbReference type="PANTHER" id="PTHR37928:SF2">
    <property type="entry name" value="GPI ANCHORED CFEM DOMAIN PROTEIN (AFU_ORTHOLOGUE AFUA_6G10580)"/>
    <property type="match status" value="1"/>
</dbReference>
<keyword evidence="5" id="KW-0964">Secreted</keyword>
<evidence type="ECO:0000313" key="17">
    <source>
        <dbReference type="Proteomes" id="UP000054248"/>
    </source>
</evidence>
<dbReference type="SMART" id="SM00747">
    <property type="entry name" value="CFEM"/>
    <property type="match status" value="2"/>
</dbReference>
<reference evidence="17" key="2">
    <citation type="submission" date="2015-01" db="EMBL/GenBank/DDBJ databases">
        <title>Evolutionary Origins and Diversification of the Mycorrhizal Mutualists.</title>
        <authorList>
            <consortium name="DOE Joint Genome Institute"/>
            <consortium name="Mycorrhizal Genomics Consortium"/>
            <person name="Kohler A."/>
            <person name="Kuo A."/>
            <person name="Nagy L.G."/>
            <person name="Floudas D."/>
            <person name="Copeland A."/>
            <person name="Barry K.W."/>
            <person name="Cichocki N."/>
            <person name="Veneault-Fourrey C."/>
            <person name="LaButti K."/>
            <person name="Lindquist E.A."/>
            <person name="Lipzen A."/>
            <person name="Lundell T."/>
            <person name="Morin E."/>
            <person name="Murat C."/>
            <person name="Riley R."/>
            <person name="Ohm R."/>
            <person name="Sun H."/>
            <person name="Tunlid A."/>
            <person name="Henrissat B."/>
            <person name="Grigoriev I.V."/>
            <person name="Hibbett D.S."/>
            <person name="Martin F."/>
        </authorList>
    </citation>
    <scope>NUCLEOTIDE SEQUENCE [LARGE SCALE GENOMIC DNA]</scope>
    <source>
        <strain evidence="17">MUT 4182</strain>
    </source>
</reference>
<dbReference type="InterPro" id="IPR008427">
    <property type="entry name" value="Extracellular_membr_CFEM_dom"/>
</dbReference>
<keyword evidence="4" id="KW-1003">Cell membrane</keyword>
<dbReference type="STRING" id="1051891.A0A0C3Q4Y2"/>
<dbReference type="GO" id="GO:0046872">
    <property type="term" value="F:metal ion binding"/>
    <property type="evidence" value="ECO:0007669"/>
    <property type="project" value="UniProtKB-KW"/>
</dbReference>
<feature type="signal peptide" evidence="14">
    <location>
        <begin position="1"/>
        <end position="16"/>
    </location>
</feature>
<reference evidence="16 17" key="1">
    <citation type="submission" date="2014-04" db="EMBL/GenBank/DDBJ databases">
        <authorList>
            <consortium name="DOE Joint Genome Institute"/>
            <person name="Kuo A."/>
            <person name="Girlanda M."/>
            <person name="Perotto S."/>
            <person name="Kohler A."/>
            <person name="Nagy L.G."/>
            <person name="Floudas D."/>
            <person name="Copeland A."/>
            <person name="Barry K.W."/>
            <person name="Cichocki N."/>
            <person name="Veneault-Fourrey C."/>
            <person name="LaButti K."/>
            <person name="Lindquist E.A."/>
            <person name="Lipzen A."/>
            <person name="Lundell T."/>
            <person name="Morin E."/>
            <person name="Murat C."/>
            <person name="Sun H."/>
            <person name="Tunlid A."/>
            <person name="Henrissat B."/>
            <person name="Grigoriev I.V."/>
            <person name="Hibbett D.S."/>
            <person name="Martin F."/>
            <person name="Nordberg H.P."/>
            <person name="Cantor M.N."/>
            <person name="Hua S.X."/>
        </authorList>
    </citation>
    <scope>NUCLEOTIDE SEQUENCE [LARGE SCALE GENOMIC DNA]</scope>
    <source>
        <strain evidence="16 17">MUT 4182</strain>
    </source>
</reference>
<evidence type="ECO:0000256" key="3">
    <source>
        <dbReference type="ARBA" id="ARBA00010031"/>
    </source>
</evidence>
<evidence type="ECO:0000256" key="10">
    <source>
        <dbReference type="ARBA" id="ARBA00023136"/>
    </source>
</evidence>
<evidence type="ECO:0000256" key="14">
    <source>
        <dbReference type="SAM" id="SignalP"/>
    </source>
</evidence>
<comment type="similarity">
    <text evidence="3">Belongs to the RBT5 family.</text>
</comment>
<keyword evidence="12" id="KW-0325">Glycoprotein</keyword>
<proteinExistence type="inferred from homology"/>
<evidence type="ECO:0000256" key="4">
    <source>
        <dbReference type="ARBA" id="ARBA00022475"/>
    </source>
</evidence>
<gene>
    <name evidence="16" type="ORF">M407DRAFT_26481</name>
</gene>
<evidence type="ECO:0000256" key="1">
    <source>
        <dbReference type="ARBA" id="ARBA00004609"/>
    </source>
</evidence>
<evidence type="ECO:0000256" key="7">
    <source>
        <dbReference type="ARBA" id="ARBA00022723"/>
    </source>
</evidence>
<dbReference type="Proteomes" id="UP000054248">
    <property type="component" value="Unassembled WGS sequence"/>
</dbReference>
<protein>
    <recommendedName>
        <fullName evidence="15">CFEM domain-containing protein</fullName>
    </recommendedName>
</protein>
<keyword evidence="6" id="KW-0349">Heme</keyword>
<dbReference type="InterPro" id="IPR051735">
    <property type="entry name" value="CFEM_domain"/>
</dbReference>
<dbReference type="GO" id="GO:0005576">
    <property type="term" value="C:extracellular region"/>
    <property type="evidence" value="ECO:0007669"/>
    <property type="project" value="UniProtKB-SubCell"/>
</dbReference>
<evidence type="ECO:0000256" key="2">
    <source>
        <dbReference type="ARBA" id="ARBA00004613"/>
    </source>
</evidence>
<keyword evidence="13" id="KW-0449">Lipoprotein</keyword>
<evidence type="ECO:0000256" key="11">
    <source>
        <dbReference type="ARBA" id="ARBA00023157"/>
    </source>
</evidence>
<keyword evidence="17" id="KW-1185">Reference proteome</keyword>
<evidence type="ECO:0000256" key="5">
    <source>
        <dbReference type="ARBA" id="ARBA00022525"/>
    </source>
</evidence>
<sequence>MRFSIAVAFAASLASAYTVLKRQTDLPQCAQTCYTEANPSPCNTTDVACLCLNANFLKELASCTQKDCNPQEVEAAQAWGQATCQAAGINFQQPVPACAQACDKNSTPSSTCAAGDTACFCKDSAYVNSLVQCVRGTCTGQDLTTAEIVGAAVCRAVDVDISSIMNPA</sequence>